<dbReference type="OrthoDB" id="529273at2759"/>
<accession>A0A507CM38</accession>
<keyword evidence="5" id="KW-0256">Endoplasmic reticulum</keyword>
<keyword evidence="4" id="KW-0732">Signal</keyword>
<dbReference type="VEuPathDB" id="FungiDB:SeMB42_g07540"/>
<sequence length="581" mass="65134">MSVWSTSGDWVLAQKTQRPLDDRISRNPVVNQDDTKQQKPNPLPGATLEQPVTNTEADVVAKSENYSDKRGRKGQKPVSPGVVAKPSAAPSPSPDSKPSPGPSPALLLPGIPMKNAPAPPDYGPHKQGSCGRYDYPKLASFLAGPSIHCDPKSSNSQVTCWTDYRGLDARNHSITLDHYTERDLLGSPPLILQSNPTMCYVEGTVQLVKQWANVARIIVRDCDGDYVIPPGGWQEWISGRVDLVDQTGRVKTLDKELKPAEASMLLGRAPRCTQWVEDDVVFIIQHDYWHYDNPWHSLLDHYAVFVTEQFMNATRPFQSMRVYFADDRLETSDPLHELWYMHSTKVGCLTRDVPEGLCFKKTVFSLTGPDTELWREAVMASQCRNSRMLQDFSKRVISHLKLENVKPEGDYDMIVIATRNTRKLSNRHDALLHLQKAFPNYTIKLVSFGDMSLAEQIKIARQTNILIAVHGAELTHLLWMPEESAIIEIMPRGWGRQVFRNLAKFSGKLYIAVEAEIDPTPEARAWKNEHEQSVHQNVIVDVEKLGAAVAGAIMVGSSSFDTRAVGRWKNGSRTDGFPEAY</sequence>
<evidence type="ECO:0000256" key="5">
    <source>
        <dbReference type="ARBA" id="ARBA00022824"/>
    </source>
</evidence>
<dbReference type="EC" id="2.4.1.255" evidence="1"/>
<evidence type="ECO:0000256" key="4">
    <source>
        <dbReference type="ARBA" id="ARBA00022729"/>
    </source>
</evidence>
<dbReference type="Proteomes" id="UP000320475">
    <property type="component" value="Unassembled WGS sequence"/>
</dbReference>
<comment type="catalytic activity">
    <reaction evidence="10">
        <text>L-threonyl-[protein] + UDP-N-acetyl-alpha-D-glucosamine = 3-O-(N-acetyl-beta-D-glucosaminyl)-L-threonyl-[protein] + UDP + H(+)</text>
        <dbReference type="Rhea" id="RHEA:48908"/>
        <dbReference type="Rhea" id="RHEA-COMP:11060"/>
        <dbReference type="Rhea" id="RHEA-COMP:12252"/>
        <dbReference type="ChEBI" id="CHEBI:15378"/>
        <dbReference type="ChEBI" id="CHEBI:30013"/>
        <dbReference type="ChEBI" id="CHEBI:57705"/>
        <dbReference type="ChEBI" id="CHEBI:58223"/>
        <dbReference type="ChEBI" id="CHEBI:90840"/>
        <dbReference type="EC" id="2.4.1.255"/>
    </reaction>
</comment>
<evidence type="ECO:0000256" key="9">
    <source>
        <dbReference type="ARBA" id="ARBA00048317"/>
    </source>
</evidence>
<evidence type="ECO:0000313" key="14">
    <source>
        <dbReference type="Proteomes" id="UP000320475"/>
    </source>
</evidence>
<dbReference type="PANTHER" id="PTHR20961">
    <property type="entry name" value="GLYCOSYLTRANSFERASE"/>
    <property type="match status" value="1"/>
</dbReference>
<keyword evidence="2" id="KW-0328">Glycosyltransferase</keyword>
<feature type="domain" description="Glycosyltransferase 61 catalytic" evidence="12">
    <location>
        <begin position="383"/>
        <end position="487"/>
    </location>
</feature>
<protein>
    <recommendedName>
        <fullName evidence="7">EGF domain-specific O-linked N-acetylglucosamine transferase</fullName>
        <ecNumber evidence="1">2.4.1.255</ecNumber>
    </recommendedName>
    <alternativeName>
        <fullName evidence="8">Extracellular O-linked N-acetylglucosamine transferase</fullName>
    </alternativeName>
</protein>
<evidence type="ECO:0000256" key="11">
    <source>
        <dbReference type="SAM" id="MobiDB-lite"/>
    </source>
</evidence>
<gene>
    <name evidence="13" type="ORF">SeLEV6574_g06937</name>
</gene>
<dbReference type="EMBL" id="QEAM01000437">
    <property type="protein sequence ID" value="TPX39874.1"/>
    <property type="molecule type" value="Genomic_DNA"/>
</dbReference>
<dbReference type="PANTHER" id="PTHR20961:SF148">
    <property type="entry name" value="EGF DOMAIN-SPECIFIC O-LINKED N-ACETYLGLUCOSAMINE TRANSFERASE"/>
    <property type="match status" value="1"/>
</dbReference>
<organism evidence="13 14">
    <name type="scientific">Synchytrium endobioticum</name>
    <dbReference type="NCBI Taxonomy" id="286115"/>
    <lineage>
        <taxon>Eukaryota</taxon>
        <taxon>Fungi</taxon>
        <taxon>Fungi incertae sedis</taxon>
        <taxon>Chytridiomycota</taxon>
        <taxon>Chytridiomycota incertae sedis</taxon>
        <taxon>Chytridiomycetes</taxon>
        <taxon>Synchytriales</taxon>
        <taxon>Synchytriaceae</taxon>
        <taxon>Synchytrium</taxon>
    </lineage>
</organism>
<dbReference type="Pfam" id="PF04577">
    <property type="entry name" value="Glyco_transf_61"/>
    <property type="match status" value="1"/>
</dbReference>
<dbReference type="AlphaFoldDB" id="A0A507CM38"/>
<feature type="region of interest" description="Disordered" evidence="11">
    <location>
        <begin position="1"/>
        <end position="129"/>
    </location>
</feature>
<evidence type="ECO:0000313" key="13">
    <source>
        <dbReference type="EMBL" id="TPX39874.1"/>
    </source>
</evidence>
<evidence type="ECO:0000256" key="7">
    <source>
        <dbReference type="ARBA" id="ARBA00040944"/>
    </source>
</evidence>
<dbReference type="InterPro" id="IPR007657">
    <property type="entry name" value="Glycosyltransferase_61"/>
</dbReference>
<reference evidence="13 14" key="1">
    <citation type="journal article" date="2019" name="Sci. Rep.">
        <title>Comparative genomics of chytrid fungi reveal insights into the obligate biotrophic and pathogenic lifestyle of Synchytrium endobioticum.</title>
        <authorList>
            <person name="van de Vossenberg B.T.L.H."/>
            <person name="Warris S."/>
            <person name="Nguyen H.D.T."/>
            <person name="van Gent-Pelzer M.P.E."/>
            <person name="Joly D.L."/>
            <person name="van de Geest H.C."/>
            <person name="Bonants P.J.M."/>
            <person name="Smith D.S."/>
            <person name="Levesque C.A."/>
            <person name="van der Lee T.A.J."/>
        </authorList>
    </citation>
    <scope>NUCLEOTIDE SEQUENCE [LARGE SCALE GENOMIC DNA]</scope>
    <source>
        <strain evidence="13 14">LEV6574</strain>
    </source>
</reference>
<name>A0A507CM38_9FUNG</name>
<feature type="compositionally biased region" description="Low complexity" evidence="11">
    <location>
        <begin position="76"/>
        <end position="88"/>
    </location>
</feature>
<comment type="catalytic activity">
    <reaction evidence="9">
        <text>L-seryl-[protein] + UDP-N-acetyl-alpha-D-glucosamine = 3-O-(N-acetyl-beta-D-glucosaminyl)-L-seryl-[protein] + UDP + H(+)</text>
        <dbReference type="Rhea" id="RHEA:48904"/>
        <dbReference type="Rhea" id="RHEA-COMP:9863"/>
        <dbReference type="Rhea" id="RHEA-COMP:12251"/>
        <dbReference type="ChEBI" id="CHEBI:15378"/>
        <dbReference type="ChEBI" id="CHEBI:29999"/>
        <dbReference type="ChEBI" id="CHEBI:57705"/>
        <dbReference type="ChEBI" id="CHEBI:58223"/>
        <dbReference type="ChEBI" id="CHEBI:90838"/>
        <dbReference type="EC" id="2.4.1.255"/>
    </reaction>
</comment>
<evidence type="ECO:0000256" key="6">
    <source>
        <dbReference type="ARBA" id="ARBA00023180"/>
    </source>
</evidence>
<evidence type="ECO:0000256" key="10">
    <source>
        <dbReference type="ARBA" id="ARBA00049432"/>
    </source>
</evidence>
<evidence type="ECO:0000256" key="8">
    <source>
        <dbReference type="ARBA" id="ARBA00042574"/>
    </source>
</evidence>
<evidence type="ECO:0000256" key="1">
    <source>
        <dbReference type="ARBA" id="ARBA00011970"/>
    </source>
</evidence>
<keyword evidence="6" id="KW-0325">Glycoprotein</keyword>
<proteinExistence type="predicted"/>
<feature type="compositionally biased region" description="Pro residues" evidence="11">
    <location>
        <begin position="89"/>
        <end position="103"/>
    </location>
</feature>
<comment type="caution">
    <text evidence="13">The sequence shown here is derived from an EMBL/GenBank/DDBJ whole genome shotgun (WGS) entry which is preliminary data.</text>
</comment>
<evidence type="ECO:0000256" key="3">
    <source>
        <dbReference type="ARBA" id="ARBA00022679"/>
    </source>
</evidence>
<feature type="compositionally biased region" description="Basic and acidic residues" evidence="11">
    <location>
        <begin position="59"/>
        <end position="69"/>
    </location>
</feature>
<dbReference type="InterPro" id="IPR049625">
    <property type="entry name" value="Glyco_transf_61_cat"/>
</dbReference>
<dbReference type="GO" id="GO:0097363">
    <property type="term" value="F:protein O-acetylglucosaminyltransferase activity"/>
    <property type="evidence" value="ECO:0007669"/>
    <property type="project" value="UniProtKB-EC"/>
</dbReference>
<evidence type="ECO:0000256" key="2">
    <source>
        <dbReference type="ARBA" id="ARBA00022676"/>
    </source>
</evidence>
<keyword evidence="3" id="KW-0808">Transferase</keyword>
<evidence type="ECO:0000259" key="12">
    <source>
        <dbReference type="Pfam" id="PF04577"/>
    </source>
</evidence>